<evidence type="ECO:0000256" key="6">
    <source>
        <dbReference type="ARBA" id="ARBA00022824"/>
    </source>
</evidence>
<dbReference type="GO" id="GO:0018279">
    <property type="term" value="P:protein N-linked glycosylation via asparagine"/>
    <property type="evidence" value="ECO:0007669"/>
    <property type="project" value="TreeGrafter"/>
</dbReference>
<feature type="transmembrane region" description="Helical" evidence="9">
    <location>
        <begin position="349"/>
        <end position="367"/>
    </location>
</feature>
<evidence type="ECO:0000256" key="5">
    <source>
        <dbReference type="ARBA" id="ARBA00022729"/>
    </source>
</evidence>
<feature type="transmembrane region" description="Helical" evidence="9">
    <location>
        <begin position="263"/>
        <end position="280"/>
    </location>
</feature>
<feature type="chain" id="PRO_5043886541" evidence="10">
    <location>
        <begin position="24"/>
        <end position="404"/>
    </location>
</feature>
<evidence type="ECO:0000256" key="4">
    <source>
        <dbReference type="ARBA" id="ARBA00022692"/>
    </source>
</evidence>
<keyword evidence="8 9" id="KW-0472">Membrane</keyword>
<dbReference type="Pfam" id="PF04756">
    <property type="entry name" value="OST3_OST6"/>
    <property type="match status" value="1"/>
</dbReference>
<name>A0AAV1UAF8_9STRA</name>
<keyword evidence="7 9" id="KW-1133">Transmembrane helix</keyword>
<reference evidence="11" key="1">
    <citation type="submission" date="2024-01" db="EMBL/GenBank/DDBJ databases">
        <authorList>
            <person name="Webb A."/>
        </authorList>
    </citation>
    <scope>NUCLEOTIDE SEQUENCE</scope>
    <source>
        <strain evidence="11">Pm1</strain>
    </source>
</reference>
<feature type="transmembrane region" description="Helical" evidence="9">
    <location>
        <begin position="379"/>
        <end position="402"/>
    </location>
</feature>
<keyword evidence="4 9" id="KW-0812">Transmembrane</keyword>
<evidence type="ECO:0000313" key="12">
    <source>
        <dbReference type="Proteomes" id="UP001162060"/>
    </source>
</evidence>
<accession>A0AAV1UAF8</accession>
<dbReference type="GO" id="GO:0008250">
    <property type="term" value="C:oligosaccharyltransferase complex"/>
    <property type="evidence" value="ECO:0007669"/>
    <property type="project" value="TreeGrafter"/>
</dbReference>
<evidence type="ECO:0000256" key="9">
    <source>
        <dbReference type="SAM" id="Phobius"/>
    </source>
</evidence>
<dbReference type="InterPro" id="IPR021149">
    <property type="entry name" value="OligosaccharylTrfase_OST3/OST6"/>
</dbReference>
<dbReference type="AlphaFoldDB" id="A0AAV1UAF8"/>
<comment type="function">
    <text evidence="1">Subunit of the oligosaccharyl transferase (OST) complex that catalyzes the initial transfer of a defined glycan (Glc(3)Man(9)GlcNAc(2) in eukaryotes) from the lipid carrier dolichol-pyrophosphate to an asparagine residue within an Asn-X-Ser/Thr consensus motif in nascent polypeptide chains, the first step in protein N-glycosylation. N-glycosylation occurs cotranslationally and the complex associates with the Sec61 complex at the channel-forming translocon complex that mediates protein translocation across the endoplasmic reticulum (ER). All subunits are required for a maximal enzyme activity.</text>
</comment>
<protein>
    <submittedName>
        <fullName evidence="11">Uncharacterized protein</fullName>
    </submittedName>
</protein>
<dbReference type="PANTHER" id="PTHR12692:SF0">
    <property type="entry name" value="GH11935P"/>
    <property type="match status" value="1"/>
</dbReference>
<keyword evidence="5 10" id="KW-0732">Signal</keyword>
<evidence type="ECO:0000256" key="2">
    <source>
        <dbReference type="ARBA" id="ARBA00004477"/>
    </source>
</evidence>
<dbReference type="EMBL" id="CAKLBY020000165">
    <property type="protein sequence ID" value="CAK7930283.1"/>
    <property type="molecule type" value="Genomic_DNA"/>
</dbReference>
<gene>
    <name evidence="11" type="ORF">PM001_LOCUS15433</name>
</gene>
<evidence type="ECO:0000256" key="3">
    <source>
        <dbReference type="ARBA" id="ARBA00009561"/>
    </source>
</evidence>
<comment type="subcellular location">
    <subcellularLocation>
        <location evidence="2">Endoplasmic reticulum membrane</location>
        <topology evidence="2">Multi-pass membrane protein</topology>
    </subcellularLocation>
</comment>
<sequence>MRIRPIGWIGIAVLYSLCGVTFSSPPPLTDGSHGFTDPSSLLTLHDSSDPVVVWAKYERYLLAKSRVTPLLLHFTPASACYNEIDDEEDLENDQREEVKATEILSAAQKACMHHENLVGAAVKLATKTLVASQISVIHVDVHVWPAMLDYHLVSSTPSLLWIPGRASGHFQRYPHVDTNFLNLNASAPLFSDTLGDFIAAVDKYPEQKNQDAETVTKAVAATIAAFVLQCQERSGYIIRDARGSLVPATPVSSDDDAFSGLDMVPVVAFLAFVVFVIYENQAYILKVMQMRFFWFVLCSGIVYIALSGLFHSVIHRRPWYYYGQMHGFVFVYPSSRQHFVLEGLVNGTWSFWLSLGAMSISDVFPTLRSRLAREDLIRWSLLLVTVSYMALNLTFLIKYRWIMM</sequence>
<feature type="signal peptide" evidence="10">
    <location>
        <begin position="1"/>
        <end position="23"/>
    </location>
</feature>
<evidence type="ECO:0000313" key="11">
    <source>
        <dbReference type="EMBL" id="CAK7930283.1"/>
    </source>
</evidence>
<proteinExistence type="inferred from homology"/>
<dbReference type="PANTHER" id="PTHR12692">
    <property type="entry name" value="DOLICHYL-DIPHOSPHOOLIGOSACCHARIDE--PROTEIN GLYCOSYLTRANSFERASE-RELATED"/>
    <property type="match status" value="1"/>
</dbReference>
<comment type="caution">
    <text evidence="11">The sequence shown here is derived from an EMBL/GenBank/DDBJ whole genome shotgun (WGS) entry which is preliminary data.</text>
</comment>
<evidence type="ECO:0000256" key="10">
    <source>
        <dbReference type="SAM" id="SignalP"/>
    </source>
</evidence>
<evidence type="ECO:0000256" key="8">
    <source>
        <dbReference type="ARBA" id="ARBA00023136"/>
    </source>
</evidence>
<feature type="transmembrane region" description="Helical" evidence="9">
    <location>
        <begin position="292"/>
        <end position="314"/>
    </location>
</feature>
<evidence type="ECO:0000256" key="1">
    <source>
        <dbReference type="ARBA" id="ARBA00002791"/>
    </source>
</evidence>
<evidence type="ECO:0000256" key="7">
    <source>
        <dbReference type="ARBA" id="ARBA00022989"/>
    </source>
</evidence>
<dbReference type="Proteomes" id="UP001162060">
    <property type="component" value="Unassembled WGS sequence"/>
</dbReference>
<comment type="similarity">
    <text evidence="3">Belongs to the OST3/OST6 family.</text>
</comment>
<keyword evidence="6" id="KW-0256">Endoplasmic reticulum</keyword>
<organism evidence="11 12">
    <name type="scientific">Peronospora matthiolae</name>
    <dbReference type="NCBI Taxonomy" id="2874970"/>
    <lineage>
        <taxon>Eukaryota</taxon>
        <taxon>Sar</taxon>
        <taxon>Stramenopiles</taxon>
        <taxon>Oomycota</taxon>
        <taxon>Peronosporomycetes</taxon>
        <taxon>Peronosporales</taxon>
        <taxon>Peronosporaceae</taxon>
        <taxon>Peronospora</taxon>
    </lineage>
</organism>